<dbReference type="Proteomes" id="UP000078542">
    <property type="component" value="Unassembled WGS sequence"/>
</dbReference>
<name>A0A151IG79_9HYME</name>
<feature type="region of interest" description="Disordered" evidence="1">
    <location>
        <begin position="28"/>
        <end position="61"/>
    </location>
</feature>
<organism evidence="2 3">
    <name type="scientific">Cyphomyrmex costatus</name>
    <dbReference type="NCBI Taxonomy" id="456900"/>
    <lineage>
        <taxon>Eukaryota</taxon>
        <taxon>Metazoa</taxon>
        <taxon>Ecdysozoa</taxon>
        <taxon>Arthropoda</taxon>
        <taxon>Hexapoda</taxon>
        <taxon>Insecta</taxon>
        <taxon>Pterygota</taxon>
        <taxon>Neoptera</taxon>
        <taxon>Endopterygota</taxon>
        <taxon>Hymenoptera</taxon>
        <taxon>Apocrita</taxon>
        <taxon>Aculeata</taxon>
        <taxon>Formicoidea</taxon>
        <taxon>Formicidae</taxon>
        <taxon>Myrmicinae</taxon>
        <taxon>Cyphomyrmex</taxon>
    </lineage>
</organism>
<proteinExistence type="predicted"/>
<protein>
    <submittedName>
        <fullName evidence="2">Uncharacterized protein</fullName>
    </submittedName>
</protein>
<dbReference type="STRING" id="456900.A0A151IG79"/>
<sequence length="453" mass="50597">MSSGDKASPGLTIDRAAFLLLRVKKAFKKKKQQRKEKSVPVPECKSEDRSARGPGGRPAPLLRSRTLPAIVVPGLNILQAQIDARYAVTTGISLVPSSTDKTTCAKRGSTDFQCTKLLTPRISFTDDTIVLEHLTREHTEMSLSDFDKLLVCCSIHKNKRYLFFYIERRVSDCGPANKVSSKEHSVRSGRLSASNIGGSQPLNKLARLLNQRPSFTPSDEIPRRLSWERRDYSTTSSCLPRSSSIDSVAEWGLTGIGTVGNNGVSAGSSYGLFVEHPPPRRSPSPLLGARNDRLSIVSPNIGRRVKGYRAVVEPQIVRKRLLRETVAKVLCIEFYSTGRVRHVGNRSLRDYLRPLAYFDPKHPGVQQRRVQQQRLEKVRAHMMRFKVMSQSVDLQKSMSDLCTTSHHGAKRHPRDDAILAYTRGDVTLDGVLKNESDRPEFCDSQVANVSKHL</sequence>
<dbReference type="AlphaFoldDB" id="A0A151IG79"/>
<reference evidence="2 3" key="1">
    <citation type="submission" date="2016-03" db="EMBL/GenBank/DDBJ databases">
        <title>Cyphomyrmex costatus WGS genome.</title>
        <authorList>
            <person name="Nygaard S."/>
            <person name="Hu H."/>
            <person name="Boomsma J."/>
            <person name="Zhang G."/>
        </authorList>
    </citation>
    <scope>NUCLEOTIDE SEQUENCE [LARGE SCALE GENOMIC DNA]</scope>
    <source>
        <strain evidence="2">MS0001</strain>
        <tissue evidence="2">Whole body</tissue>
    </source>
</reference>
<dbReference type="EMBL" id="KQ977743">
    <property type="protein sequence ID" value="KYN00200.1"/>
    <property type="molecule type" value="Genomic_DNA"/>
</dbReference>
<evidence type="ECO:0000256" key="1">
    <source>
        <dbReference type="SAM" id="MobiDB-lite"/>
    </source>
</evidence>
<gene>
    <name evidence="2" type="ORF">ALC62_09080</name>
</gene>
<evidence type="ECO:0000313" key="2">
    <source>
        <dbReference type="EMBL" id="KYN00200.1"/>
    </source>
</evidence>
<keyword evidence="3" id="KW-1185">Reference proteome</keyword>
<evidence type="ECO:0000313" key="3">
    <source>
        <dbReference type="Proteomes" id="UP000078542"/>
    </source>
</evidence>
<accession>A0A151IG79</accession>